<dbReference type="AlphaFoldDB" id="A0A2P2NPZ7"/>
<name>A0A2P2NPZ7_RHIMU</name>
<sequence>MLVEGLQKQMKEEGQWILQNENLMKQNSS</sequence>
<evidence type="ECO:0000313" key="1">
    <source>
        <dbReference type="EMBL" id="MBX44494.1"/>
    </source>
</evidence>
<protein>
    <submittedName>
        <fullName evidence="1">Uncharacterized protein</fullName>
    </submittedName>
</protein>
<accession>A0A2P2NPZ7</accession>
<proteinExistence type="predicted"/>
<reference evidence="1" key="1">
    <citation type="submission" date="2018-02" db="EMBL/GenBank/DDBJ databases">
        <title>Rhizophora mucronata_Transcriptome.</title>
        <authorList>
            <person name="Meera S.P."/>
            <person name="Sreeshan A."/>
            <person name="Augustine A."/>
        </authorList>
    </citation>
    <scope>NUCLEOTIDE SEQUENCE</scope>
    <source>
        <tissue evidence="1">Leaf</tissue>
    </source>
</reference>
<dbReference type="EMBL" id="GGEC01064010">
    <property type="protein sequence ID" value="MBX44494.1"/>
    <property type="molecule type" value="Transcribed_RNA"/>
</dbReference>
<organism evidence="1">
    <name type="scientific">Rhizophora mucronata</name>
    <name type="common">Asiatic mangrove</name>
    <dbReference type="NCBI Taxonomy" id="61149"/>
    <lineage>
        <taxon>Eukaryota</taxon>
        <taxon>Viridiplantae</taxon>
        <taxon>Streptophyta</taxon>
        <taxon>Embryophyta</taxon>
        <taxon>Tracheophyta</taxon>
        <taxon>Spermatophyta</taxon>
        <taxon>Magnoliopsida</taxon>
        <taxon>eudicotyledons</taxon>
        <taxon>Gunneridae</taxon>
        <taxon>Pentapetalae</taxon>
        <taxon>rosids</taxon>
        <taxon>fabids</taxon>
        <taxon>Malpighiales</taxon>
        <taxon>Rhizophoraceae</taxon>
        <taxon>Rhizophora</taxon>
    </lineage>
</organism>